<organism evidence="2 3">
    <name type="scientific">Clytia hemisphaerica</name>
    <dbReference type="NCBI Taxonomy" id="252671"/>
    <lineage>
        <taxon>Eukaryota</taxon>
        <taxon>Metazoa</taxon>
        <taxon>Cnidaria</taxon>
        <taxon>Hydrozoa</taxon>
        <taxon>Hydroidolina</taxon>
        <taxon>Leptothecata</taxon>
        <taxon>Obeliida</taxon>
        <taxon>Clytiidae</taxon>
        <taxon>Clytia</taxon>
    </lineage>
</organism>
<name>A0A7M5VEI8_9CNID</name>
<reference evidence="2" key="1">
    <citation type="submission" date="2021-01" db="UniProtKB">
        <authorList>
            <consortium name="EnsemblMetazoa"/>
        </authorList>
    </citation>
    <scope>IDENTIFICATION</scope>
</reference>
<keyword evidence="1" id="KW-0732">Signal</keyword>
<sequence length="100" mass="10881">MALKVIHTKAMNIVLLCTLHLLGSAYGNLIIDRKGGKSSDEIELLYNDKNQSDVLDGGAFVNGRTCRAGTNRTNIGRVDQSSEISCYSEDELIYTGKAKS</sequence>
<evidence type="ECO:0000256" key="1">
    <source>
        <dbReference type="SAM" id="SignalP"/>
    </source>
</evidence>
<keyword evidence="3" id="KW-1185">Reference proteome</keyword>
<dbReference type="Proteomes" id="UP000594262">
    <property type="component" value="Unplaced"/>
</dbReference>
<evidence type="ECO:0000313" key="2">
    <source>
        <dbReference type="EnsemblMetazoa" id="CLYHEMP010078.1"/>
    </source>
</evidence>
<proteinExistence type="predicted"/>
<evidence type="ECO:0000313" key="3">
    <source>
        <dbReference type="Proteomes" id="UP000594262"/>
    </source>
</evidence>
<dbReference type="EnsemblMetazoa" id="CLYHEMT010078.1">
    <property type="protein sequence ID" value="CLYHEMP010078.1"/>
    <property type="gene ID" value="CLYHEMG010078"/>
</dbReference>
<protein>
    <recommendedName>
        <fullName evidence="4">Cnidarian restricted protein</fullName>
    </recommendedName>
</protein>
<feature type="signal peptide" evidence="1">
    <location>
        <begin position="1"/>
        <end position="27"/>
    </location>
</feature>
<dbReference type="AlphaFoldDB" id="A0A7M5VEI8"/>
<accession>A0A7M5VEI8</accession>
<evidence type="ECO:0008006" key="4">
    <source>
        <dbReference type="Google" id="ProtNLM"/>
    </source>
</evidence>
<feature type="chain" id="PRO_5029779621" description="Cnidarian restricted protein" evidence="1">
    <location>
        <begin position="28"/>
        <end position="100"/>
    </location>
</feature>